<evidence type="ECO:0000313" key="2">
    <source>
        <dbReference type="Proteomes" id="UP000803844"/>
    </source>
</evidence>
<sequence length="188" mass="20699">MPIKGQSEALFPIPLEIYFSPAPSSSALDPFILSKPQARGVTIGLQMSPQVIPDASSSNRDSLATVNIPSTFPPAITSKLPSTADALWNRKSTSRLPPQKRVHTTRQKKSRVSLELATDELEYQLVQTAVVVQFSLAPSERLARNLPDAGKHRGRSAVGELHATMMNHERQKGVKNFAKNTGEMWDER</sequence>
<organism evidence="1 2">
    <name type="scientific">Cryphonectria parasitica (strain ATCC 38755 / EP155)</name>
    <dbReference type="NCBI Taxonomy" id="660469"/>
    <lineage>
        <taxon>Eukaryota</taxon>
        <taxon>Fungi</taxon>
        <taxon>Dikarya</taxon>
        <taxon>Ascomycota</taxon>
        <taxon>Pezizomycotina</taxon>
        <taxon>Sordariomycetes</taxon>
        <taxon>Sordariomycetidae</taxon>
        <taxon>Diaporthales</taxon>
        <taxon>Cryphonectriaceae</taxon>
        <taxon>Cryphonectria-Endothia species complex</taxon>
        <taxon>Cryphonectria</taxon>
    </lineage>
</organism>
<accession>A0A9P4Y905</accession>
<comment type="caution">
    <text evidence="1">The sequence shown here is derived from an EMBL/GenBank/DDBJ whole genome shotgun (WGS) entry which is preliminary data.</text>
</comment>
<dbReference type="EMBL" id="MU032345">
    <property type="protein sequence ID" value="KAF3768629.1"/>
    <property type="molecule type" value="Genomic_DNA"/>
</dbReference>
<protein>
    <submittedName>
        <fullName evidence="1">Uncharacterized protein</fullName>
    </submittedName>
</protein>
<dbReference type="AlphaFoldDB" id="A0A9P4Y905"/>
<reference evidence="1" key="1">
    <citation type="journal article" date="2020" name="Phytopathology">
        <title>Genome sequence of the chestnut blight fungus Cryphonectria parasitica EP155: A fundamental resource for an archetypical invasive plant pathogen.</title>
        <authorList>
            <person name="Crouch J.A."/>
            <person name="Dawe A."/>
            <person name="Aerts A."/>
            <person name="Barry K."/>
            <person name="Churchill A.C.L."/>
            <person name="Grimwood J."/>
            <person name="Hillman B."/>
            <person name="Milgroom M.G."/>
            <person name="Pangilinan J."/>
            <person name="Smith M."/>
            <person name="Salamov A."/>
            <person name="Schmutz J."/>
            <person name="Yadav J."/>
            <person name="Grigoriev I.V."/>
            <person name="Nuss D."/>
        </authorList>
    </citation>
    <scope>NUCLEOTIDE SEQUENCE</scope>
    <source>
        <strain evidence="1">EP155</strain>
    </source>
</reference>
<dbReference type="RefSeq" id="XP_040779590.1">
    <property type="nucleotide sequence ID" value="XM_040920164.1"/>
</dbReference>
<keyword evidence="2" id="KW-1185">Reference proteome</keyword>
<dbReference type="GeneID" id="63837293"/>
<name>A0A9P4Y905_CRYP1</name>
<gene>
    <name evidence="1" type="ORF">M406DRAFT_327056</name>
</gene>
<proteinExistence type="predicted"/>
<evidence type="ECO:0000313" key="1">
    <source>
        <dbReference type="EMBL" id="KAF3768629.1"/>
    </source>
</evidence>
<dbReference type="Proteomes" id="UP000803844">
    <property type="component" value="Unassembled WGS sequence"/>
</dbReference>